<dbReference type="Gene3D" id="3.30.1330.40">
    <property type="entry name" value="RutC-like"/>
    <property type="match status" value="1"/>
</dbReference>
<dbReference type="InterPro" id="IPR035959">
    <property type="entry name" value="RutC-like_sf"/>
</dbReference>
<proteinExistence type="inferred from homology"/>
<dbReference type="PANTHER" id="PTHR11803">
    <property type="entry name" value="2-IMINOBUTANOATE/2-IMINOPROPANOATE DEAMINASE RIDA"/>
    <property type="match status" value="1"/>
</dbReference>
<gene>
    <name evidence="2" type="ORF">BJI69_19340</name>
</gene>
<dbReference type="Pfam" id="PF01042">
    <property type="entry name" value="Ribonuc_L-PSP"/>
    <property type="match status" value="1"/>
</dbReference>
<evidence type="ECO:0000313" key="3">
    <source>
        <dbReference type="Proteomes" id="UP000182987"/>
    </source>
</evidence>
<comment type="similarity">
    <text evidence="1">Belongs to the RutC family.</text>
</comment>
<protein>
    <submittedName>
        <fullName evidence="2">Enamine deaminase RidA</fullName>
    </submittedName>
</protein>
<dbReference type="Proteomes" id="UP000182987">
    <property type="component" value="Chromosome"/>
</dbReference>
<dbReference type="InterPro" id="IPR006175">
    <property type="entry name" value="YjgF/YER057c/UK114"/>
</dbReference>
<name>A0A0G9HDE9_9GAMM</name>
<dbReference type="PATRIC" id="fig|1440763.5.peg.1761"/>
<dbReference type="KEGG" id="lrz:BJI69_19340"/>
<sequence length="114" mass="12142">MAAPHLSPFVDTGSLVFLSGQIAFDQGGAITGDAATQTRRCLQRLENVLHDAGLTLSQVVKCTIWLRHESDFAAFNDAYALYFGAHKPARSTVISGLALPDALVEIEAIASRGV</sequence>
<dbReference type="InterPro" id="IPR019897">
    <property type="entry name" value="RidA_CS"/>
</dbReference>
<dbReference type="GO" id="GO:0019239">
    <property type="term" value="F:deaminase activity"/>
    <property type="evidence" value="ECO:0007669"/>
    <property type="project" value="TreeGrafter"/>
</dbReference>
<evidence type="ECO:0000256" key="1">
    <source>
        <dbReference type="ARBA" id="ARBA00010552"/>
    </source>
</evidence>
<dbReference type="RefSeq" id="WP_046967527.1">
    <property type="nucleotide sequence ID" value="NZ_CP017480.1"/>
</dbReference>
<dbReference type="AlphaFoldDB" id="A0A0G9HDE9"/>
<dbReference type="PROSITE" id="PS01094">
    <property type="entry name" value="UPF0076"/>
    <property type="match status" value="1"/>
</dbReference>
<organism evidence="2 3">
    <name type="scientific">Luteibacter rhizovicinus DSM 16549</name>
    <dbReference type="NCBI Taxonomy" id="1440763"/>
    <lineage>
        <taxon>Bacteria</taxon>
        <taxon>Pseudomonadati</taxon>
        <taxon>Pseudomonadota</taxon>
        <taxon>Gammaproteobacteria</taxon>
        <taxon>Lysobacterales</taxon>
        <taxon>Rhodanobacteraceae</taxon>
        <taxon>Luteibacter</taxon>
    </lineage>
</organism>
<dbReference type="EMBL" id="CP017480">
    <property type="protein sequence ID" value="APG05848.1"/>
    <property type="molecule type" value="Genomic_DNA"/>
</dbReference>
<dbReference type="GO" id="GO:0005829">
    <property type="term" value="C:cytosol"/>
    <property type="evidence" value="ECO:0007669"/>
    <property type="project" value="TreeGrafter"/>
</dbReference>
<dbReference type="OrthoDB" id="583118at2"/>
<keyword evidence="3" id="KW-1185">Reference proteome</keyword>
<dbReference type="SUPFAM" id="SSF55298">
    <property type="entry name" value="YjgF-like"/>
    <property type="match status" value="1"/>
</dbReference>
<reference evidence="3" key="1">
    <citation type="submission" date="2016-09" db="EMBL/GenBank/DDBJ databases">
        <authorList>
            <person name="Lysoe E."/>
        </authorList>
    </citation>
    <scope>NUCLEOTIDE SEQUENCE [LARGE SCALE GENOMIC DNA]</scope>
    <source>
        <strain evidence="3">LJ96T</strain>
    </source>
</reference>
<evidence type="ECO:0000313" key="2">
    <source>
        <dbReference type="EMBL" id="APG05848.1"/>
    </source>
</evidence>
<dbReference type="CDD" id="cd00448">
    <property type="entry name" value="YjgF_YER057c_UK114_family"/>
    <property type="match status" value="1"/>
</dbReference>
<dbReference type="PANTHER" id="PTHR11803:SF58">
    <property type="entry name" value="PROTEIN HMF1-RELATED"/>
    <property type="match status" value="1"/>
</dbReference>
<accession>A0A0G9HDE9</accession>
<dbReference type="STRING" id="1440763.BJI69_19340"/>